<evidence type="ECO:0000313" key="4">
    <source>
        <dbReference type="EMBL" id="KAG2172619.1"/>
    </source>
</evidence>
<feature type="region of interest" description="Disordered" evidence="2">
    <location>
        <begin position="260"/>
        <end position="284"/>
    </location>
</feature>
<dbReference type="Pfam" id="PF00170">
    <property type="entry name" value="bZIP_1"/>
    <property type="match status" value="1"/>
</dbReference>
<feature type="coiled-coil region" evidence="1">
    <location>
        <begin position="114"/>
        <end position="155"/>
    </location>
</feature>
<protein>
    <recommendedName>
        <fullName evidence="3">BZIP domain-containing protein</fullName>
    </recommendedName>
</protein>
<feature type="region of interest" description="Disordered" evidence="2">
    <location>
        <begin position="45"/>
        <end position="114"/>
    </location>
</feature>
<dbReference type="GO" id="GO:0003700">
    <property type="term" value="F:DNA-binding transcription factor activity"/>
    <property type="evidence" value="ECO:0007669"/>
    <property type="project" value="InterPro"/>
</dbReference>
<feature type="domain" description="BZIP" evidence="3">
    <location>
        <begin position="102"/>
        <end position="155"/>
    </location>
</feature>
<dbReference type="InterPro" id="IPR046347">
    <property type="entry name" value="bZIP_sf"/>
</dbReference>
<dbReference type="SUPFAM" id="SSF57959">
    <property type="entry name" value="Leucine zipper domain"/>
    <property type="match status" value="1"/>
</dbReference>
<evidence type="ECO:0000259" key="3">
    <source>
        <dbReference type="PROSITE" id="PS50217"/>
    </source>
</evidence>
<dbReference type="PROSITE" id="PS50217">
    <property type="entry name" value="BZIP"/>
    <property type="match status" value="1"/>
</dbReference>
<dbReference type="Proteomes" id="UP000612746">
    <property type="component" value="Unassembled WGS sequence"/>
</dbReference>
<comment type="caution">
    <text evidence="4">The sequence shown here is derived from an EMBL/GenBank/DDBJ whole genome shotgun (WGS) entry which is preliminary data.</text>
</comment>
<feature type="non-terminal residue" evidence="4">
    <location>
        <position position="1"/>
    </location>
</feature>
<proteinExistence type="predicted"/>
<keyword evidence="1" id="KW-0175">Coiled coil</keyword>
<gene>
    <name evidence="4" type="ORF">INT44_002634</name>
</gene>
<dbReference type="PROSITE" id="PS00036">
    <property type="entry name" value="BZIP_BASIC"/>
    <property type="match status" value="1"/>
</dbReference>
<name>A0A8H7PES9_9FUNG</name>
<dbReference type="InterPro" id="IPR021833">
    <property type="entry name" value="DUF3425"/>
</dbReference>
<evidence type="ECO:0000313" key="5">
    <source>
        <dbReference type="Proteomes" id="UP000612746"/>
    </source>
</evidence>
<dbReference type="Gene3D" id="1.20.5.170">
    <property type="match status" value="1"/>
</dbReference>
<dbReference type="Pfam" id="PF11905">
    <property type="entry name" value="DUF3425"/>
    <property type="match status" value="1"/>
</dbReference>
<feature type="compositionally biased region" description="Polar residues" evidence="2">
    <location>
        <begin position="466"/>
        <end position="485"/>
    </location>
</feature>
<dbReference type="PANTHER" id="PTHR38116">
    <property type="entry name" value="CHROMOSOME 7, WHOLE GENOME SHOTGUN SEQUENCE"/>
    <property type="match status" value="1"/>
</dbReference>
<feature type="region of interest" description="Disordered" evidence="2">
    <location>
        <begin position="457"/>
        <end position="485"/>
    </location>
</feature>
<keyword evidence="5" id="KW-1185">Reference proteome</keyword>
<dbReference type="EMBL" id="JAEPRA010000022">
    <property type="protein sequence ID" value="KAG2172619.1"/>
    <property type="molecule type" value="Genomic_DNA"/>
</dbReference>
<evidence type="ECO:0000256" key="1">
    <source>
        <dbReference type="SAM" id="Coils"/>
    </source>
</evidence>
<dbReference type="CDD" id="cd14688">
    <property type="entry name" value="bZIP_YAP"/>
    <property type="match status" value="1"/>
</dbReference>
<sequence>MADNNIFDLTNELLFQQMQNSQQQDWALPPQQIYIPADVNYLDDFLSSPFSPQSNDPHDQQQSMQQPYASPMSQNQVDEHGNPIKIRKRPGRKPNPQSPAIRKAQNRAAQRAFRERKERHLKDLETTIHGLRQQRSQLVKELNTTRENLEAFRAENWYLKGVMLTLQFVCLQKHMSIPQHSPYLGEDTLRKMAQTIPHAIDAYVTAYTRNNMAYKPNLGGSDNVFKAPVPEASLSPSAFSTSNDNISTFDSPELIREFSPEQSRSVHDQPIFDDIKPEPSDDTDMLINQEPVDDEMVKEEQHLLEEDIQLSGKGLSTPKPAVNAANIEPSMSAVAAIQRIRLQLRVQKAFSDHAGKTELNIQPTILQLSIPHDPRIDLIPTSHMRDRMIIFRDQFDLDECFALLLRGAVCHGGDPTKAECWELPVEFFKRYWFLTIDYDVSRTNKWRRLQGLQDIQPTLHSEKQSSHGSANPYQTAPSPPQDGNM</sequence>
<evidence type="ECO:0000256" key="2">
    <source>
        <dbReference type="SAM" id="MobiDB-lite"/>
    </source>
</evidence>
<accession>A0A8H7PES9</accession>
<dbReference type="PANTHER" id="PTHR38116:SF9">
    <property type="entry name" value="BZIP DOMAIN-CONTAINING PROTEIN"/>
    <property type="match status" value="1"/>
</dbReference>
<feature type="compositionally biased region" description="Polar residues" evidence="2">
    <location>
        <begin position="48"/>
        <end position="76"/>
    </location>
</feature>
<dbReference type="InterPro" id="IPR004827">
    <property type="entry name" value="bZIP"/>
</dbReference>
<dbReference type="OrthoDB" id="2593073at2759"/>
<reference evidence="4" key="1">
    <citation type="submission" date="2020-12" db="EMBL/GenBank/DDBJ databases">
        <title>Metabolic potential, ecology and presence of endohyphal bacteria is reflected in genomic diversity of Mucoromycotina.</title>
        <authorList>
            <person name="Muszewska A."/>
            <person name="Okrasinska A."/>
            <person name="Steczkiewicz K."/>
            <person name="Drgas O."/>
            <person name="Orlowska M."/>
            <person name="Perlinska-Lenart U."/>
            <person name="Aleksandrzak-Piekarczyk T."/>
            <person name="Szatraj K."/>
            <person name="Zielenkiewicz U."/>
            <person name="Pilsyk S."/>
            <person name="Malc E."/>
            <person name="Mieczkowski P."/>
            <person name="Kruszewska J.S."/>
            <person name="Biernat P."/>
            <person name="Pawlowska J."/>
        </authorList>
    </citation>
    <scope>NUCLEOTIDE SEQUENCE</scope>
    <source>
        <strain evidence="4">WA0000051536</strain>
    </source>
</reference>
<organism evidence="4 5">
    <name type="scientific">Umbelopsis vinacea</name>
    <dbReference type="NCBI Taxonomy" id="44442"/>
    <lineage>
        <taxon>Eukaryota</taxon>
        <taxon>Fungi</taxon>
        <taxon>Fungi incertae sedis</taxon>
        <taxon>Mucoromycota</taxon>
        <taxon>Mucoromycotina</taxon>
        <taxon>Umbelopsidomycetes</taxon>
        <taxon>Umbelopsidales</taxon>
        <taxon>Umbelopsidaceae</taxon>
        <taxon>Umbelopsis</taxon>
    </lineage>
</organism>
<dbReference type="AlphaFoldDB" id="A0A8H7PES9"/>
<dbReference type="SMART" id="SM00338">
    <property type="entry name" value="BRLZ"/>
    <property type="match status" value="1"/>
</dbReference>